<dbReference type="AlphaFoldDB" id="A0A9P7Y7F0"/>
<gene>
    <name evidence="2" type="ORF">BJ875DRAFT_508482</name>
</gene>
<feature type="compositionally biased region" description="Basic and acidic residues" evidence="1">
    <location>
        <begin position="1"/>
        <end position="14"/>
    </location>
</feature>
<evidence type="ECO:0000313" key="3">
    <source>
        <dbReference type="Proteomes" id="UP000824998"/>
    </source>
</evidence>
<feature type="compositionally biased region" description="Low complexity" evidence="1">
    <location>
        <begin position="112"/>
        <end position="130"/>
    </location>
</feature>
<sequence length="449" mass="50472">MLTERALKEFDRRNTQPAPSAHRSLYRRSCRPVTRRAVAEWKDKEENWESTQPARDFLTRCSAGRLEEIKLLARHGGPDLSDLRGVRIAKCLLEPALIILSLSSSRGRKRNSTISSNTKPTTNTTTTRNTRPYDRDFQQNLIDGGAYPDEYEYPDGRVLARPDNWEEINQRLAQPRPSLSPSQFSDDKFRKYKRADTHAFKEDQVTKSVILIIEGEITDAKCVSGNILFTNLDHLIDGTLVPGNPDLYYGARPEQLNRQHDLPIVPNFFLAAKGPDGSIAVAGRQASYDGALGARGMHSLQSYGQDEPTYDNSAYTITSIYHGGQLKMYTSHPAQPSGPGSRPEYYMTQINTWGMTGNAETFRRGATAFRNARDWTKEQRDEAIRYANDRANDLPSTTPTESSTTQIEASYMGETAYQDSLASNGLTRFKSSRGRIALLLRYYSLSAFG</sequence>
<dbReference type="Proteomes" id="UP000824998">
    <property type="component" value="Unassembled WGS sequence"/>
</dbReference>
<dbReference type="OrthoDB" id="3598835at2759"/>
<name>A0A9P7Y7F0_9HELO</name>
<comment type="caution">
    <text evidence="2">The sequence shown here is derived from an EMBL/GenBank/DDBJ whole genome shotgun (WGS) entry which is preliminary data.</text>
</comment>
<reference evidence="2" key="1">
    <citation type="journal article" date="2021" name="IMA Fungus">
        <title>Genomic characterization of three marine fungi, including Emericellopsis atlantica sp. nov. with signatures of a generalist lifestyle and marine biomass degradation.</title>
        <authorList>
            <person name="Hagestad O.C."/>
            <person name="Hou L."/>
            <person name="Andersen J.H."/>
            <person name="Hansen E.H."/>
            <person name="Altermark B."/>
            <person name="Li C."/>
            <person name="Kuhnert E."/>
            <person name="Cox R.J."/>
            <person name="Crous P.W."/>
            <person name="Spatafora J.W."/>
            <person name="Lail K."/>
            <person name="Amirebrahimi M."/>
            <person name="Lipzen A."/>
            <person name="Pangilinan J."/>
            <person name="Andreopoulos W."/>
            <person name="Hayes R.D."/>
            <person name="Ng V."/>
            <person name="Grigoriev I.V."/>
            <person name="Jackson S.A."/>
            <person name="Sutton T.D.S."/>
            <person name="Dobson A.D.W."/>
            <person name="Rama T."/>
        </authorList>
    </citation>
    <scope>NUCLEOTIDE SEQUENCE</scope>
    <source>
        <strain evidence="2">TRa018bII</strain>
    </source>
</reference>
<accession>A0A9P7Y7F0</accession>
<dbReference type="EMBL" id="MU251931">
    <property type="protein sequence ID" value="KAG9228475.1"/>
    <property type="molecule type" value="Genomic_DNA"/>
</dbReference>
<evidence type="ECO:0000256" key="1">
    <source>
        <dbReference type="SAM" id="MobiDB-lite"/>
    </source>
</evidence>
<feature type="region of interest" description="Disordered" evidence="1">
    <location>
        <begin position="1"/>
        <end position="26"/>
    </location>
</feature>
<organism evidence="2 3">
    <name type="scientific">Amylocarpus encephaloides</name>
    <dbReference type="NCBI Taxonomy" id="45428"/>
    <lineage>
        <taxon>Eukaryota</taxon>
        <taxon>Fungi</taxon>
        <taxon>Dikarya</taxon>
        <taxon>Ascomycota</taxon>
        <taxon>Pezizomycotina</taxon>
        <taxon>Leotiomycetes</taxon>
        <taxon>Helotiales</taxon>
        <taxon>Helotiales incertae sedis</taxon>
        <taxon>Amylocarpus</taxon>
    </lineage>
</organism>
<feature type="region of interest" description="Disordered" evidence="1">
    <location>
        <begin position="108"/>
        <end position="132"/>
    </location>
</feature>
<keyword evidence="3" id="KW-1185">Reference proteome</keyword>
<proteinExistence type="predicted"/>
<evidence type="ECO:0000313" key="2">
    <source>
        <dbReference type="EMBL" id="KAG9228475.1"/>
    </source>
</evidence>
<protein>
    <submittedName>
        <fullName evidence="2">Uncharacterized protein</fullName>
    </submittedName>
</protein>